<dbReference type="GeneID" id="42437672"/>
<feature type="domain" description="Homing endonuclease LAGLIDADG" evidence="2">
    <location>
        <begin position="43"/>
        <end position="213"/>
    </location>
</feature>
<name>A0A5Q0N214_AMABI</name>
<protein>
    <submittedName>
        <fullName evidence="3">LAGLIDADG homing endonuclease</fullName>
    </submittedName>
</protein>
<dbReference type="GO" id="GO:0004519">
    <property type="term" value="F:endonuclease activity"/>
    <property type="evidence" value="ECO:0007669"/>
    <property type="project" value="UniProtKB-KW"/>
</dbReference>
<organism evidence="3">
    <name type="scientific">Amanita bisporigera</name>
    <name type="common">Destroying angel</name>
    <dbReference type="NCBI Taxonomy" id="87325"/>
    <lineage>
        <taxon>Eukaryota</taxon>
        <taxon>Fungi</taxon>
        <taxon>Dikarya</taxon>
        <taxon>Basidiomycota</taxon>
        <taxon>Agaricomycotina</taxon>
        <taxon>Agaricomycetes</taxon>
        <taxon>Agaricomycetidae</taxon>
        <taxon>Agaricales</taxon>
        <taxon>Pluteineae</taxon>
        <taxon>Amanitaceae</taxon>
        <taxon>Amanita</taxon>
    </lineage>
</organism>
<evidence type="ECO:0000259" key="2">
    <source>
        <dbReference type="Pfam" id="PF03161"/>
    </source>
</evidence>
<dbReference type="InterPro" id="IPR027434">
    <property type="entry name" value="Homing_endonucl"/>
</dbReference>
<evidence type="ECO:0000313" key="3">
    <source>
        <dbReference type="EMBL" id="QFZ98554.1"/>
    </source>
</evidence>
<proteinExistence type="predicted"/>
<keyword evidence="3" id="KW-0540">Nuclease</keyword>
<dbReference type="InterPro" id="IPR004860">
    <property type="entry name" value="LAGLIDADG_dom"/>
</dbReference>
<keyword evidence="3" id="KW-0378">Hydrolase</keyword>
<dbReference type="EMBL" id="MK993556">
    <property type="protein sequence ID" value="QFZ98554.1"/>
    <property type="molecule type" value="Genomic_DNA"/>
</dbReference>
<comment type="function">
    <text evidence="1">Mitochondrial DNA endonuclease involved in intron homing.</text>
</comment>
<sequence>MIVPQMLDYFNDNLLILSYTIPIFKPKTRAIKKIGPHNQDVISVIIGSLLGYSYGEKHGEGTRLSFQQEDSNMEYLMWFHKFFSERGYCSHIKPKFEKRIGKKGKIIYFYRLKTFTFTSFNWIREMFYKNGIKIVPLNIGEFLTPLVLAIWIQDDGNRVSAGLQISTNCFTFQEVELLCKILNEKYQLSPKPQSAGVPNQYIIYFPKNSMNNLSKLVKPYMVPSMRYKLNSY</sequence>
<dbReference type="Gene3D" id="3.10.28.10">
    <property type="entry name" value="Homing endonucleases"/>
    <property type="match status" value="2"/>
</dbReference>
<keyword evidence="3" id="KW-0255">Endonuclease</keyword>
<keyword evidence="3" id="KW-0496">Mitochondrion</keyword>
<geneLocation type="mitochondrion" evidence="3"/>
<accession>A0A5Q0N214</accession>
<dbReference type="RefSeq" id="YP_009710606.1">
    <property type="nucleotide sequence ID" value="NC_045196.1"/>
</dbReference>
<evidence type="ECO:0000256" key="1">
    <source>
        <dbReference type="ARBA" id="ARBA00002670"/>
    </source>
</evidence>
<dbReference type="Pfam" id="PF03161">
    <property type="entry name" value="LAGLIDADG_2"/>
    <property type="match status" value="1"/>
</dbReference>
<gene>
    <name evidence="3" type="primary">orf232</name>
</gene>
<dbReference type="AlphaFoldDB" id="A0A5Q0N214"/>
<dbReference type="SUPFAM" id="SSF55608">
    <property type="entry name" value="Homing endonucleases"/>
    <property type="match status" value="1"/>
</dbReference>
<reference evidence="3" key="1">
    <citation type="journal article" name="Front. Microbiol.">
        <title>Comparative Mitogenome Analysis Reveals Mitochondrial Genome Differentiation in Ectomycorrhizal and Asymbiotic Amanita Species.</title>
        <authorList>
            <person name="Li Q."/>
            <person name="He X."/>
            <person name="Ren Y."/>
            <person name="Xiong C."/>
            <person name="Jin X."/>
            <person name="Peng L."/>
            <person name="Huang W."/>
        </authorList>
    </citation>
    <scope>NUCLEOTIDE SEQUENCE</scope>
</reference>